<keyword evidence="2" id="KW-1185">Reference proteome</keyword>
<evidence type="ECO:0000313" key="3">
    <source>
        <dbReference type="WBParaSite" id="SBAD_0000952301-mRNA-1"/>
    </source>
</evidence>
<reference evidence="1 2" key="2">
    <citation type="submission" date="2018-11" db="EMBL/GenBank/DDBJ databases">
        <authorList>
            <consortium name="Pathogen Informatics"/>
        </authorList>
    </citation>
    <scope>NUCLEOTIDE SEQUENCE [LARGE SCALE GENOMIC DNA]</scope>
</reference>
<sequence>MGQTAKDYLEDQQLLKVLRHQHHRLSPGESKNIHSCIGLWLRDGCLAKLEQLILSGCGDLLTGRQSSNPLSQKFLQEVPQYLVILQFSTHPLITRL</sequence>
<evidence type="ECO:0000313" key="2">
    <source>
        <dbReference type="Proteomes" id="UP000270296"/>
    </source>
</evidence>
<evidence type="ECO:0000313" key="1">
    <source>
        <dbReference type="EMBL" id="VDP21832.1"/>
    </source>
</evidence>
<proteinExistence type="predicted"/>
<dbReference type="EMBL" id="UZAM01012430">
    <property type="protein sequence ID" value="VDP21832.1"/>
    <property type="molecule type" value="Genomic_DNA"/>
</dbReference>
<name>A0A183IZZ5_9BILA</name>
<protein>
    <submittedName>
        <fullName evidence="3">Death domain-containing protein</fullName>
    </submittedName>
</protein>
<gene>
    <name evidence="1" type="ORF">SBAD_LOCUS9193</name>
</gene>
<dbReference type="WBParaSite" id="SBAD_0000952301-mRNA-1">
    <property type="protein sequence ID" value="SBAD_0000952301-mRNA-1"/>
    <property type="gene ID" value="SBAD_0000952301"/>
</dbReference>
<dbReference type="Proteomes" id="UP000270296">
    <property type="component" value="Unassembled WGS sequence"/>
</dbReference>
<dbReference type="OrthoDB" id="432281at2759"/>
<organism evidence="3">
    <name type="scientific">Soboliphyme baturini</name>
    <dbReference type="NCBI Taxonomy" id="241478"/>
    <lineage>
        <taxon>Eukaryota</taxon>
        <taxon>Metazoa</taxon>
        <taxon>Ecdysozoa</taxon>
        <taxon>Nematoda</taxon>
        <taxon>Enoplea</taxon>
        <taxon>Dorylaimia</taxon>
        <taxon>Dioctophymatida</taxon>
        <taxon>Dioctophymatoidea</taxon>
        <taxon>Soboliphymatidae</taxon>
        <taxon>Soboliphyme</taxon>
    </lineage>
</organism>
<accession>A0A183IZZ5</accession>
<dbReference type="AlphaFoldDB" id="A0A183IZZ5"/>
<reference evidence="3" key="1">
    <citation type="submission" date="2016-06" db="UniProtKB">
        <authorList>
            <consortium name="WormBaseParasite"/>
        </authorList>
    </citation>
    <scope>IDENTIFICATION</scope>
</reference>